<keyword evidence="1" id="KW-0812">Transmembrane</keyword>
<dbReference type="RefSeq" id="WP_090259197.1">
    <property type="nucleotide sequence ID" value="NZ_FOIR01000002.1"/>
</dbReference>
<evidence type="ECO:0000256" key="1">
    <source>
        <dbReference type="SAM" id="Phobius"/>
    </source>
</evidence>
<evidence type="ECO:0000313" key="2">
    <source>
        <dbReference type="EMBL" id="SEW32027.1"/>
    </source>
</evidence>
<gene>
    <name evidence="2" type="ORF">SAMN05216290_2813</name>
</gene>
<dbReference type="EMBL" id="FOIR01000002">
    <property type="protein sequence ID" value="SEW32027.1"/>
    <property type="molecule type" value="Genomic_DNA"/>
</dbReference>
<accession>A0A1I0QWX3</accession>
<dbReference type="Proteomes" id="UP000199437">
    <property type="component" value="Unassembled WGS sequence"/>
</dbReference>
<keyword evidence="1" id="KW-0472">Membrane</keyword>
<dbReference type="AlphaFoldDB" id="A0A1I0QWX3"/>
<dbReference type="OrthoDB" id="838278at2"/>
<reference evidence="3" key="1">
    <citation type="submission" date="2016-10" db="EMBL/GenBank/DDBJ databases">
        <authorList>
            <person name="Varghese N."/>
            <person name="Submissions S."/>
        </authorList>
    </citation>
    <scope>NUCLEOTIDE SEQUENCE [LARGE SCALE GENOMIC DNA]</scope>
    <source>
        <strain evidence="3">CGMCC 1.12402</strain>
    </source>
</reference>
<keyword evidence="3" id="KW-1185">Reference proteome</keyword>
<evidence type="ECO:0000313" key="3">
    <source>
        <dbReference type="Proteomes" id="UP000199437"/>
    </source>
</evidence>
<keyword evidence="1" id="KW-1133">Transmembrane helix</keyword>
<organism evidence="2 3">
    <name type="scientific">Roseivirga pacifica</name>
    <dbReference type="NCBI Taxonomy" id="1267423"/>
    <lineage>
        <taxon>Bacteria</taxon>
        <taxon>Pseudomonadati</taxon>
        <taxon>Bacteroidota</taxon>
        <taxon>Cytophagia</taxon>
        <taxon>Cytophagales</taxon>
        <taxon>Roseivirgaceae</taxon>
        <taxon>Roseivirga</taxon>
    </lineage>
</organism>
<sequence length="130" mass="14888">MTTNSALNNLKENKKGKRFLLGVICLFVVFYVGNKLIYRLPLNYTIGWVTEYYKPSRSGRQAIFEYSVGNTDFQGSISLSSFKEKPELGDSFYVAFPKIFKGRLGKLLPDHRILDNINSIPINGWNEMPK</sequence>
<protein>
    <submittedName>
        <fullName evidence="2">Uncharacterized protein</fullName>
    </submittedName>
</protein>
<dbReference type="GeneID" id="99987498"/>
<dbReference type="STRING" id="1267423.SAMN05216290_2813"/>
<name>A0A1I0QWX3_9BACT</name>
<feature type="transmembrane region" description="Helical" evidence="1">
    <location>
        <begin position="20"/>
        <end position="38"/>
    </location>
</feature>
<proteinExistence type="predicted"/>